<keyword evidence="7" id="KW-1185">Reference proteome</keyword>
<gene>
    <name evidence="6" type="ORF">FC50_GL001291</name>
</gene>
<evidence type="ECO:0000256" key="1">
    <source>
        <dbReference type="ARBA" id="ARBA00023015"/>
    </source>
</evidence>
<evidence type="ECO:0000256" key="2">
    <source>
        <dbReference type="ARBA" id="ARBA00023125"/>
    </source>
</evidence>
<dbReference type="PANTHER" id="PTHR30055">
    <property type="entry name" value="HTH-TYPE TRANSCRIPTIONAL REGULATOR RUTR"/>
    <property type="match status" value="1"/>
</dbReference>
<reference evidence="6 7" key="1">
    <citation type="journal article" date="2015" name="Genome Announc.">
        <title>Expanding the biotechnology potential of lactobacilli through comparative genomics of 213 strains and associated genera.</title>
        <authorList>
            <person name="Sun Z."/>
            <person name="Harris H.M."/>
            <person name="McCann A."/>
            <person name="Guo C."/>
            <person name="Argimon S."/>
            <person name="Zhang W."/>
            <person name="Yang X."/>
            <person name="Jeffery I.B."/>
            <person name="Cooney J.C."/>
            <person name="Kagawa T.F."/>
            <person name="Liu W."/>
            <person name="Song Y."/>
            <person name="Salvetti E."/>
            <person name="Wrobel A."/>
            <person name="Rasinkangas P."/>
            <person name="Parkhill J."/>
            <person name="Rea M.C."/>
            <person name="O'Sullivan O."/>
            <person name="Ritari J."/>
            <person name="Douillard F.P."/>
            <person name="Paul Ross R."/>
            <person name="Yang R."/>
            <person name="Briner A.E."/>
            <person name="Felis G.E."/>
            <person name="de Vos W.M."/>
            <person name="Barrangou R."/>
            <person name="Klaenhammer T.R."/>
            <person name="Caufield P.W."/>
            <person name="Cui Y."/>
            <person name="Zhang H."/>
            <person name="O'Toole P.W."/>
        </authorList>
    </citation>
    <scope>NUCLEOTIDE SEQUENCE [LARGE SCALE GENOMIC DNA]</scope>
    <source>
        <strain evidence="6 7">DSM 15945</strain>
    </source>
</reference>
<dbReference type="InterPro" id="IPR009057">
    <property type="entry name" value="Homeodomain-like_sf"/>
</dbReference>
<dbReference type="STRING" id="1423783.FC50_GL001291"/>
<feature type="domain" description="HTH tetR-type" evidence="5">
    <location>
        <begin position="6"/>
        <end position="66"/>
    </location>
</feature>
<comment type="caution">
    <text evidence="6">The sequence shown here is derived from an EMBL/GenBank/DDBJ whole genome shotgun (WGS) entry which is preliminary data.</text>
</comment>
<keyword evidence="2 4" id="KW-0238">DNA-binding</keyword>
<evidence type="ECO:0000256" key="4">
    <source>
        <dbReference type="PROSITE-ProRule" id="PRU00335"/>
    </source>
</evidence>
<keyword evidence="3" id="KW-0804">Transcription</keyword>
<dbReference type="PROSITE" id="PS50977">
    <property type="entry name" value="HTH_TETR_2"/>
    <property type="match status" value="1"/>
</dbReference>
<dbReference type="EMBL" id="AZFJ01000049">
    <property type="protein sequence ID" value="KRL85892.1"/>
    <property type="molecule type" value="Genomic_DNA"/>
</dbReference>
<dbReference type="InterPro" id="IPR050109">
    <property type="entry name" value="HTH-type_TetR-like_transc_reg"/>
</dbReference>
<dbReference type="InterPro" id="IPR001647">
    <property type="entry name" value="HTH_TetR"/>
</dbReference>
<name>A0A0R1U078_9LACO</name>
<feature type="DNA-binding region" description="H-T-H motif" evidence="4">
    <location>
        <begin position="29"/>
        <end position="48"/>
    </location>
</feature>
<dbReference type="PATRIC" id="fig|1423783.4.peg.1333"/>
<dbReference type="RefSeq" id="WP_056956749.1">
    <property type="nucleotide sequence ID" value="NZ_AZFJ01000049.1"/>
</dbReference>
<dbReference type="GO" id="GO:0000976">
    <property type="term" value="F:transcription cis-regulatory region binding"/>
    <property type="evidence" value="ECO:0007669"/>
    <property type="project" value="TreeGrafter"/>
</dbReference>
<dbReference type="SUPFAM" id="SSF46689">
    <property type="entry name" value="Homeodomain-like"/>
    <property type="match status" value="1"/>
</dbReference>
<dbReference type="PANTHER" id="PTHR30055:SF234">
    <property type="entry name" value="HTH-TYPE TRANSCRIPTIONAL REGULATOR BETI"/>
    <property type="match status" value="1"/>
</dbReference>
<dbReference type="GO" id="GO:0003700">
    <property type="term" value="F:DNA-binding transcription factor activity"/>
    <property type="evidence" value="ECO:0007669"/>
    <property type="project" value="TreeGrafter"/>
</dbReference>
<keyword evidence="1" id="KW-0805">Transcription regulation</keyword>
<dbReference type="InterPro" id="IPR023772">
    <property type="entry name" value="DNA-bd_HTH_TetR-type_CS"/>
</dbReference>
<dbReference type="Proteomes" id="UP000051922">
    <property type="component" value="Unassembled WGS sequence"/>
</dbReference>
<evidence type="ECO:0000259" key="5">
    <source>
        <dbReference type="PROSITE" id="PS50977"/>
    </source>
</evidence>
<dbReference type="AlphaFoldDB" id="A0A0R1U078"/>
<proteinExistence type="predicted"/>
<dbReference type="Pfam" id="PF00440">
    <property type="entry name" value="TetR_N"/>
    <property type="match status" value="1"/>
</dbReference>
<organism evidence="6 7">
    <name type="scientific">Lacticaseibacillus pantheris DSM 15945 = JCM 12539 = NBRC 106106</name>
    <dbReference type="NCBI Taxonomy" id="1423783"/>
    <lineage>
        <taxon>Bacteria</taxon>
        <taxon>Bacillati</taxon>
        <taxon>Bacillota</taxon>
        <taxon>Bacilli</taxon>
        <taxon>Lactobacillales</taxon>
        <taxon>Lactobacillaceae</taxon>
        <taxon>Lacticaseibacillus</taxon>
    </lineage>
</organism>
<evidence type="ECO:0000313" key="7">
    <source>
        <dbReference type="Proteomes" id="UP000051922"/>
    </source>
</evidence>
<dbReference type="Gene3D" id="1.10.357.10">
    <property type="entry name" value="Tetracycline Repressor, domain 2"/>
    <property type="match status" value="1"/>
</dbReference>
<evidence type="ECO:0000256" key="3">
    <source>
        <dbReference type="ARBA" id="ARBA00023163"/>
    </source>
</evidence>
<protein>
    <submittedName>
        <fullName evidence="6">TetR family transcriptional regulator</fullName>
    </submittedName>
</protein>
<evidence type="ECO:0000313" key="6">
    <source>
        <dbReference type="EMBL" id="KRL85892.1"/>
    </source>
</evidence>
<dbReference type="PROSITE" id="PS01081">
    <property type="entry name" value="HTH_TETR_1"/>
    <property type="match status" value="1"/>
</dbReference>
<accession>A0A0R1U078</accession>
<sequence>MPTNKDDKKTALTITLNHVVVAHGFAKLSMNRLASLAGVSRATLYLYFSNKDEIVDAAIGRHLQFIAANTLSTVDPSPAQYVRTRINTLLLLGSMSPVLHNDLRAARPDLAAKLNSGYRNFQAGIITQLETDMAAAVITDTAHATTLYQQDHLFVRSVITSLTDDSIDTVAAQAVLTSYLTGAVRGTLRDPTATAAAFADNADFISTIWGEMQATYR</sequence>